<comment type="similarity">
    <text evidence="3 16">Belongs to the DNA polymerase type-Y family.</text>
</comment>
<dbReference type="SUPFAM" id="SSF56672">
    <property type="entry name" value="DNA/RNA polymerases"/>
    <property type="match status" value="1"/>
</dbReference>
<dbReference type="Gene3D" id="6.10.250.1630">
    <property type="match status" value="2"/>
</dbReference>
<dbReference type="SUPFAM" id="SSF52113">
    <property type="entry name" value="BRCT domain"/>
    <property type="match status" value="1"/>
</dbReference>
<dbReference type="Pfam" id="PF16589">
    <property type="entry name" value="BRCT_2"/>
    <property type="match status" value="1"/>
</dbReference>
<evidence type="ECO:0000256" key="13">
    <source>
        <dbReference type="ARBA" id="ARBA00023204"/>
    </source>
</evidence>
<evidence type="ECO:0000256" key="15">
    <source>
        <dbReference type="ARBA" id="ARBA00058985"/>
    </source>
</evidence>
<dbReference type="Gene3D" id="3.30.1490.100">
    <property type="entry name" value="DNA polymerase, Y-family, little finger domain"/>
    <property type="match status" value="1"/>
</dbReference>
<evidence type="ECO:0000256" key="3">
    <source>
        <dbReference type="ARBA" id="ARBA00010945"/>
    </source>
</evidence>
<protein>
    <recommendedName>
        <fullName evidence="4 16">DNA repair protein REV1</fullName>
        <ecNumber evidence="16">2.7.7.-</ecNumber>
    </recommendedName>
</protein>
<evidence type="ECO:0000313" key="21">
    <source>
        <dbReference type="EMBL" id="KAK4226137.1"/>
    </source>
</evidence>
<feature type="region of interest" description="Disordered" evidence="18">
    <location>
        <begin position="748"/>
        <end position="830"/>
    </location>
</feature>
<name>A0AAN7BMN5_9PEZI</name>
<dbReference type="FunFam" id="3.30.1490.100:FF:000001">
    <property type="entry name" value="DNA repair protein REV1"/>
    <property type="match status" value="1"/>
</dbReference>
<keyword evidence="14 16" id="KW-0539">Nucleus</keyword>
<dbReference type="GO" id="GO:0005634">
    <property type="term" value="C:nucleus"/>
    <property type="evidence" value="ECO:0007669"/>
    <property type="project" value="UniProtKB-SubCell"/>
</dbReference>
<dbReference type="InterPro" id="IPR043128">
    <property type="entry name" value="Rev_trsase/Diguanyl_cyclase"/>
</dbReference>
<gene>
    <name evidence="21" type="ORF">QBC38DRAFT_481351</name>
</gene>
<dbReference type="GO" id="GO:0005739">
    <property type="term" value="C:mitochondrion"/>
    <property type="evidence" value="ECO:0007669"/>
    <property type="project" value="UniProtKB-SubCell"/>
</dbReference>
<comment type="cofactor">
    <cofactor evidence="17">
        <name>Mg(2+)</name>
        <dbReference type="ChEBI" id="CHEBI:18420"/>
    </cofactor>
    <text evidence="17">Binds 2 magnesium ions.</text>
</comment>
<dbReference type="Proteomes" id="UP001301958">
    <property type="component" value="Unassembled WGS sequence"/>
</dbReference>
<dbReference type="Gene3D" id="6.10.250.1490">
    <property type="match status" value="1"/>
</dbReference>
<proteinExistence type="inferred from homology"/>
<dbReference type="InterPro" id="IPR012112">
    <property type="entry name" value="REV1"/>
</dbReference>
<dbReference type="InterPro" id="IPR025527">
    <property type="entry name" value="HUWE1/Rev1_UBM"/>
</dbReference>
<dbReference type="GO" id="GO:0017125">
    <property type="term" value="F:deoxycytidyl transferase activity"/>
    <property type="evidence" value="ECO:0007669"/>
    <property type="project" value="TreeGrafter"/>
</dbReference>
<dbReference type="PANTHER" id="PTHR45990:SF1">
    <property type="entry name" value="DNA REPAIR PROTEIN REV1"/>
    <property type="match status" value="1"/>
</dbReference>
<dbReference type="Pfam" id="PF11799">
    <property type="entry name" value="IMS_C"/>
    <property type="match status" value="1"/>
</dbReference>
<evidence type="ECO:0000256" key="12">
    <source>
        <dbReference type="ARBA" id="ARBA00023128"/>
    </source>
</evidence>
<evidence type="ECO:0000256" key="4">
    <source>
        <dbReference type="ARBA" id="ARBA00020399"/>
    </source>
</evidence>
<feature type="compositionally biased region" description="Basic and acidic residues" evidence="18">
    <location>
        <begin position="960"/>
        <end position="974"/>
    </location>
</feature>
<evidence type="ECO:0000256" key="9">
    <source>
        <dbReference type="ARBA" id="ARBA00022763"/>
    </source>
</evidence>
<dbReference type="PANTHER" id="PTHR45990">
    <property type="entry name" value="DNA REPAIR PROTEIN REV1"/>
    <property type="match status" value="1"/>
</dbReference>
<keyword evidence="11 16" id="KW-0238">DNA-binding</keyword>
<keyword evidence="7 16" id="KW-0548">Nucleotidyltransferase</keyword>
<dbReference type="FunFam" id="3.30.70.270:FF:000040">
    <property type="entry name" value="DNA repair protein REV1"/>
    <property type="match status" value="1"/>
</dbReference>
<feature type="region of interest" description="Disordered" evidence="18">
    <location>
        <begin position="885"/>
        <end position="929"/>
    </location>
</feature>
<dbReference type="GO" id="GO:0003887">
    <property type="term" value="F:DNA-directed DNA polymerase activity"/>
    <property type="evidence" value="ECO:0007669"/>
    <property type="project" value="InterPro"/>
</dbReference>
<dbReference type="PROSITE" id="PS50172">
    <property type="entry name" value="BRCT"/>
    <property type="match status" value="1"/>
</dbReference>
<organism evidence="21 22">
    <name type="scientific">Podospora fimiseda</name>
    <dbReference type="NCBI Taxonomy" id="252190"/>
    <lineage>
        <taxon>Eukaryota</taxon>
        <taxon>Fungi</taxon>
        <taxon>Dikarya</taxon>
        <taxon>Ascomycota</taxon>
        <taxon>Pezizomycotina</taxon>
        <taxon>Sordariomycetes</taxon>
        <taxon>Sordariomycetidae</taxon>
        <taxon>Sordariales</taxon>
        <taxon>Podosporaceae</taxon>
        <taxon>Podospora</taxon>
    </lineage>
</organism>
<dbReference type="InterPro" id="IPR038401">
    <property type="entry name" value="Rev1_C_sf"/>
</dbReference>
<evidence type="ECO:0000313" key="22">
    <source>
        <dbReference type="Proteomes" id="UP001301958"/>
    </source>
</evidence>
<accession>A0AAN7BMN5</accession>
<evidence type="ECO:0000256" key="18">
    <source>
        <dbReference type="SAM" id="MobiDB-lite"/>
    </source>
</evidence>
<feature type="binding site" evidence="17">
    <location>
        <position position="475"/>
    </location>
    <ligand>
        <name>Mg(2+)</name>
        <dbReference type="ChEBI" id="CHEBI:18420"/>
        <label>1</label>
    </ligand>
</feature>
<dbReference type="GO" id="GO:0006281">
    <property type="term" value="P:DNA repair"/>
    <property type="evidence" value="ECO:0007669"/>
    <property type="project" value="UniProtKB-KW"/>
</dbReference>
<dbReference type="CDD" id="cd17719">
    <property type="entry name" value="BRCT_Rev1"/>
    <property type="match status" value="1"/>
</dbReference>
<evidence type="ECO:0000256" key="6">
    <source>
        <dbReference type="ARBA" id="ARBA00022679"/>
    </source>
</evidence>
<evidence type="ECO:0000256" key="16">
    <source>
        <dbReference type="PIRNR" id="PIRNR036573"/>
    </source>
</evidence>
<dbReference type="SMART" id="SM00292">
    <property type="entry name" value="BRCT"/>
    <property type="match status" value="1"/>
</dbReference>
<keyword evidence="6 16" id="KW-0808">Transferase</keyword>
<dbReference type="EMBL" id="MU865353">
    <property type="protein sequence ID" value="KAK4226137.1"/>
    <property type="molecule type" value="Genomic_DNA"/>
</dbReference>
<dbReference type="InterPro" id="IPR036775">
    <property type="entry name" value="DNA_pol_Y-fam_lit_finger_sf"/>
</dbReference>
<dbReference type="EC" id="2.7.7.-" evidence="16"/>
<feature type="binding site" evidence="17">
    <location>
        <position position="474"/>
    </location>
    <ligand>
        <name>Mg(2+)</name>
        <dbReference type="ChEBI" id="CHEBI:18420"/>
        <label>1</label>
    </ligand>
</feature>
<dbReference type="GO" id="GO:0003684">
    <property type="term" value="F:damaged DNA binding"/>
    <property type="evidence" value="ECO:0007669"/>
    <property type="project" value="UniProtKB-UniRule"/>
</dbReference>
<dbReference type="CDD" id="cd01701">
    <property type="entry name" value="PolY_Rev1"/>
    <property type="match status" value="1"/>
</dbReference>
<evidence type="ECO:0000256" key="2">
    <source>
        <dbReference type="ARBA" id="ARBA00004173"/>
    </source>
</evidence>
<dbReference type="PIRSF" id="PIRSF036573">
    <property type="entry name" value="REV1"/>
    <property type="match status" value="1"/>
</dbReference>
<dbReference type="PROSITE" id="PS50173">
    <property type="entry name" value="UMUC"/>
    <property type="match status" value="1"/>
</dbReference>
<keyword evidence="8 17" id="KW-0479">Metal-binding</keyword>
<evidence type="ECO:0000256" key="1">
    <source>
        <dbReference type="ARBA" id="ARBA00004123"/>
    </source>
</evidence>
<keyword evidence="5 16" id="KW-0237">DNA synthesis</keyword>
<dbReference type="GO" id="GO:0070987">
    <property type="term" value="P:error-free translesion synthesis"/>
    <property type="evidence" value="ECO:0007669"/>
    <property type="project" value="UniProtKB-ARBA"/>
</dbReference>
<evidence type="ECO:0000256" key="17">
    <source>
        <dbReference type="PIRSR" id="PIRSR036573-2"/>
    </source>
</evidence>
<dbReference type="FunFam" id="3.40.50.10190:FF:000011">
    <property type="entry name" value="DNA repair protein REV1"/>
    <property type="match status" value="1"/>
</dbReference>
<keyword evidence="22" id="KW-1185">Reference proteome</keyword>
<evidence type="ECO:0000256" key="14">
    <source>
        <dbReference type="ARBA" id="ARBA00023242"/>
    </source>
</evidence>
<dbReference type="AlphaFoldDB" id="A0AAN7BMN5"/>
<evidence type="ECO:0000256" key="5">
    <source>
        <dbReference type="ARBA" id="ARBA00022634"/>
    </source>
</evidence>
<feature type="region of interest" description="Disordered" evidence="18">
    <location>
        <begin position="162"/>
        <end position="182"/>
    </location>
</feature>
<comment type="caution">
    <text evidence="21">The sequence shown here is derived from an EMBL/GenBank/DDBJ whole genome shotgun (WGS) entry which is preliminary data.</text>
</comment>
<feature type="region of interest" description="Disordered" evidence="18">
    <location>
        <begin position="951"/>
        <end position="985"/>
    </location>
</feature>
<dbReference type="InterPro" id="IPR043502">
    <property type="entry name" value="DNA/RNA_pol_sf"/>
</dbReference>
<dbReference type="SUPFAM" id="SSF100879">
    <property type="entry name" value="Lesion bypass DNA polymerase (Y-family), little finger domain"/>
    <property type="match status" value="1"/>
</dbReference>
<dbReference type="InterPro" id="IPR001126">
    <property type="entry name" value="UmuC"/>
</dbReference>
<dbReference type="Pfam" id="PF16727">
    <property type="entry name" value="REV1_C"/>
    <property type="match status" value="1"/>
</dbReference>
<feature type="compositionally biased region" description="Pro residues" evidence="18">
    <location>
        <begin position="290"/>
        <end position="300"/>
    </location>
</feature>
<reference evidence="21" key="2">
    <citation type="submission" date="2023-05" db="EMBL/GenBank/DDBJ databases">
        <authorList>
            <consortium name="Lawrence Berkeley National Laboratory"/>
            <person name="Steindorff A."/>
            <person name="Hensen N."/>
            <person name="Bonometti L."/>
            <person name="Westerberg I."/>
            <person name="Brannstrom I.O."/>
            <person name="Guillou S."/>
            <person name="Cros-Aarteil S."/>
            <person name="Calhoun S."/>
            <person name="Haridas S."/>
            <person name="Kuo A."/>
            <person name="Mondo S."/>
            <person name="Pangilinan J."/>
            <person name="Riley R."/>
            <person name="Labutti K."/>
            <person name="Andreopoulos B."/>
            <person name="Lipzen A."/>
            <person name="Chen C."/>
            <person name="Yanf M."/>
            <person name="Daum C."/>
            <person name="Ng V."/>
            <person name="Clum A."/>
            <person name="Ohm R."/>
            <person name="Martin F."/>
            <person name="Silar P."/>
            <person name="Natvig D."/>
            <person name="Lalanne C."/>
            <person name="Gautier V."/>
            <person name="Ament-Velasquez S.L."/>
            <person name="Kruys A."/>
            <person name="Hutchinson M.I."/>
            <person name="Powell A.J."/>
            <person name="Barry K."/>
            <person name="Miller A.N."/>
            <person name="Grigoriev I.V."/>
            <person name="Debuchy R."/>
            <person name="Gladieux P."/>
            <person name="Thoren M.H."/>
            <person name="Johannesson H."/>
        </authorList>
    </citation>
    <scope>NUCLEOTIDE SEQUENCE</scope>
    <source>
        <strain evidence="21">CBS 990.96</strain>
    </source>
</reference>
<keyword evidence="9 16" id="KW-0227">DNA damage</keyword>
<evidence type="ECO:0000259" key="20">
    <source>
        <dbReference type="PROSITE" id="PS50173"/>
    </source>
</evidence>
<feature type="compositionally biased region" description="Polar residues" evidence="18">
    <location>
        <begin position="885"/>
        <end position="915"/>
    </location>
</feature>
<dbReference type="Pfam" id="PF00817">
    <property type="entry name" value="IMS"/>
    <property type="match status" value="1"/>
</dbReference>
<reference evidence="21" key="1">
    <citation type="journal article" date="2023" name="Mol. Phylogenet. Evol.">
        <title>Genome-scale phylogeny and comparative genomics of the fungal order Sordariales.</title>
        <authorList>
            <person name="Hensen N."/>
            <person name="Bonometti L."/>
            <person name="Westerberg I."/>
            <person name="Brannstrom I.O."/>
            <person name="Guillou S."/>
            <person name="Cros-Aarteil S."/>
            <person name="Calhoun S."/>
            <person name="Haridas S."/>
            <person name="Kuo A."/>
            <person name="Mondo S."/>
            <person name="Pangilinan J."/>
            <person name="Riley R."/>
            <person name="LaButti K."/>
            <person name="Andreopoulos B."/>
            <person name="Lipzen A."/>
            <person name="Chen C."/>
            <person name="Yan M."/>
            <person name="Daum C."/>
            <person name="Ng V."/>
            <person name="Clum A."/>
            <person name="Steindorff A."/>
            <person name="Ohm R.A."/>
            <person name="Martin F."/>
            <person name="Silar P."/>
            <person name="Natvig D.O."/>
            <person name="Lalanne C."/>
            <person name="Gautier V."/>
            <person name="Ament-Velasquez S.L."/>
            <person name="Kruys A."/>
            <person name="Hutchinson M.I."/>
            <person name="Powell A.J."/>
            <person name="Barry K."/>
            <person name="Miller A.N."/>
            <person name="Grigoriev I.V."/>
            <person name="Debuchy R."/>
            <person name="Gladieux P."/>
            <person name="Hiltunen Thoren M."/>
            <person name="Johannesson H."/>
        </authorList>
    </citation>
    <scope>NUCLEOTIDE SEQUENCE</scope>
    <source>
        <strain evidence="21">CBS 990.96</strain>
    </source>
</reference>
<dbReference type="InterPro" id="IPR031991">
    <property type="entry name" value="Rev1_C"/>
</dbReference>
<dbReference type="InterPro" id="IPR017961">
    <property type="entry name" value="DNA_pol_Y-fam_little_finger"/>
</dbReference>
<dbReference type="Gene3D" id="3.40.1170.60">
    <property type="match status" value="1"/>
</dbReference>
<feature type="region of interest" description="Disordered" evidence="18">
    <location>
        <begin position="281"/>
        <end position="306"/>
    </location>
</feature>
<evidence type="ECO:0000256" key="7">
    <source>
        <dbReference type="ARBA" id="ARBA00022695"/>
    </source>
</evidence>
<keyword evidence="12" id="KW-0496">Mitochondrion</keyword>
<dbReference type="InterPro" id="IPR036420">
    <property type="entry name" value="BRCT_dom_sf"/>
</dbReference>
<dbReference type="Gene3D" id="3.30.70.270">
    <property type="match status" value="1"/>
</dbReference>
<dbReference type="InterPro" id="IPR053848">
    <property type="entry name" value="IMS_HHH_1"/>
</dbReference>
<dbReference type="InterPro" id="IPR001357">
    <property type="entry name" value="BRCT_dom"/>
</dbReference>
<evidence type="ECO:0000256" key="8">
    <source>
        <dbReference type="ARBA" id="ARBA00022723"/>
    </source>
</evidence>
<feature type="binding site" evidence="17">
    <location>
        <position position="379"/>
    </location>
    <ligand>
        <name>Mg(2+)</name>
        <dbReference type="ChEBI" id="CHEBI:18420"/>
        <label>1</label>
    </ligand>
</feature>
<dbReference type="GO" id="GO:0046872">
    <property type="term" value="F:metal ion binding"/>
    <property type="evidence" value="ECO:0007669"/>
    <property type="project" value="UniProtKB-KW"/>
</dbReference>
<keyword evidence="10 17" id="KW-0460">Magnesium</keyword>
<dbReference type="GO" id="GO:0042276">
    <property type="term" value="P:error-prone translesion synthesis"/>
    <property type="evidence" value="ECO:0007669"/>
    <property type="project" value="InterPro"/>
</dbReference>
<dbReference type="Gene3D" id="3.40.50.10190">
    <property type="entry name" value="BRCT domain"/>
    <property type="match status" value="1"/>
</dbReference>
<sequence>MTNHLLEKNSSAVQKRLASHEFTDEGGEEYEGSEFGGFGDYFRRKKIKLQNLDVELRNAAAGEKPQIFKGIAAHVTGYTQPPLHVLHKELVQHGAVFLQYLDSKTMATHIIASTMPPKKSVDFTRYKVVKPAWIMDSIQAGKLLPWSDYRVIDESPRQKTIKFDGGKLSSQQVQKSPRGYREQTQNSFYNQQFQSEQSPSPQRSVSPYQPRFQRIAEANKAQLFSSPYQPRSASKLSRTYEAIDENEDEMEVDILQEPLPTLENHDEQTSPKEKETDIFMDFPPSGQKMSPPPPQPPPGKPMTSEEHNAALLSDPKIRKSSTANPDFLKQYYSESRLHHLSTWKAELKSRLQKLAAERGPAAKSNKRKSGFRRYIMHVDFDSFFCAVSLKQAPELRDKPAVVAHGNGSGSEIASCNYPAREFGVKNGMWMKRAMELCPELKVLPYDFPGYEEASKQFYDAILDVGGIVQSVSIDEALIDVTELVLSAAASSGVGLSEGSIWREQAKVDEIASGLRAEIKKKTGCDVSVGIGANVLLAKIALRKAKPAGQYQIKPEEVLDILADLKVDSLPGVAYSIGGKLEEIGIKFAKDIRETSKERLITVLGPKTGEKLWEYSRGIDRTEVWEQPVRKSVSADVNWGIRFINQEEAETFVRNLCQELERRLLNEGVKGKQLTMKIMKRSSDAPLDPPKHLGHGKCDTFNKSTAFGVATHSAETIGKEAVAILRSYKFTPGDLRGIGVQMTKLEPLKPSALPEGSQKKLNFGPVKNQKPKQEPIDEEADSSTSTKRQKPEQEQIEDENGPSESKSRRPSHGIDPDSDPITEDPLTPRKQKVHPALALARANAADPKATTPLNMRGTQFIIPSNPDPTVLAELPHDIRSRLLAQANKQKQTTSAISSRSVSPTKSKPKSRSNSPALSEEIIPPDVDPEVFNALPEDMKAEVLASYGLDRRRGQTVLPQSPRKDRIINRPKDKQSPSKRGRGGGIKNLFSRAHAKERQHDAEAGRYQTSLLVGKKPPAVVVEDELDSIEDLDENFLAELPEDVRKEVIEYHKRRKLAQKSGILNLERRFPANRRNDDFEDAAAAPRGIQMRLEFPPKPPKIDFMQSGVSGIQEIKEMIKEWFRTTKEEGPNKDDVEGFGLYLKRVVTEERNMEKVRRLVKFLEVMVDEDEEGNGWGDVLESIKEAVQDGMGERGLSRMEF</sequence>
<evidence type="ECO:0000259" key="19">
    <source>
        <dbReference type="PROSITE" id="PS50172"/>
    </source>
</evidence>
<keyword evidence="13 16" id="KW-0234">DNA repair</keyword>
<dbReference type="Pfam" id="PF14377">
    <property type="entry name" value="UBM"/>
    <property type="match status" value="3"/>
</dbReference>
<dbReference type="Gene3D" id="1.10.150.20">
    <property type="entry name" value="5' to 3' exonuclease, C-terminal subdomain"/>
    <property type="match status" value="1"/>
</dbReference>
<evidence type="ECO:0000256" key="10">
    <source>
        <dbReference type="ARBA" id="ARBA00022842"/>
    </source>
</evidence>
<feature type="domain" description="UmuC" evidence="20">
    <location>
        <begin position="375"/>
        <end position="573"/>
    </location>
</feature>
<comment type="function">
    <text evidence="15">Deoxycytidyl transferase involved in DNA repair. Transfers a dCMP residue from dCTP to the 3'-end of a DNA primer in a template-dependent reaction. May assist in the first step in the bypass of abasic lesions by the insertion of a nucleotide opposite the lesion. Required for normal induction of mutations by physical and chemical agents. Involved in mitochondrial DNA mutagenesis.</text>
</comment>
<feature type="domain" description="BRCT" evidence="19">
    <location>
        <begin position="63"/>
        <end position="151"/>
    </location>
</feature>
<evidence type="ECO:0000256" key="11">
    <source>
        <dbReference type="ARBA" id="ARBA00023125"/>
    </source>
</evidence>
<dbReference type="Gene3D" id="1.20.58.1280">
    <property type="entry name" value="DNA repair protein Rev1, C-terminal domain"/>
    <property type="match status" value="1"/>
</dbReference>
<dbReference type="Pfam" id="PF21999">
    <property type="entry name" value="IMS_HHH_1"/>
    <property type="match status" value="1"/>
</dbReference>
<comment type="subcellular location">
    <subcellularLocation>
        <location evidence="2">Mitochondrion</location>
    </subcellularLocation>
    <subcellularLocation>
        <location evidence="1 16">Nucleus</location>
    </subcellularLocation>
</comment>